<dbReference type="AlphaFoldDB" id="A0A917HHW0"/>
<dbReference type="InterPro" id="IPR058240">
    <property type="entry name" value="rSAM_sf"/>
</dbReference>
<keyword evidence="6" id="KW-1185">Reference proteome</keyword>
<proteinExistence type="predicted"/>
<comment type="caution">
    <text evidence="5">The sequence shown here is derived from an EMBL/GenBank/DDBJ whole genome shotgun (WGS) entry which is preliminary data.</text>
</comment>
<dbReference type="InterPro" id="IPR040086">
    <property type="entry name" value="MJ0683-like"/>
</dbReference>
<dbReference type="SMART" id="SM00729">
    <property type="entry name" value="Elp3"/>
    <property type="match status" value="1"/>
</dbReference>
<evidence type="ECO:0000313" key="6">
    <source>
        <dbReference type="Proteomes" id="UP000647241"/>
    </source>
</evidence>
<dbReference type="GO" id="GO:0051536">
    <property type="term" value="F:iron-sulfur cluster binding"/>
    <property type="evidence" value="ECO:0007669"/>
    <property type="project" value="UniProtKB-KW"/>
</dbReference>
<dbReference type="GO" id="GO:0046872">
    <property type="term" value="F:metal ion binding"/>
    <property type="evidence" value="ECO:0007669"/>
    <property type="project" value="UniProtKB-KW"/>
</dbReference>
<reference evidence="5" key="2">
    <citation type="submission" date="2020-09" db="EMBL/GenBank/DDBJ databases">
        <authorList>
            <person name="Sun Q."/>
            <person name="Zhou Y."/>
        </authorList>
    </citation>
    <scope>NUCLEOTIDE SEQUENCE</scope>
    <source>
        <strain evidence="5">CGMCC 1.12997</strain>
    </source>
</reference>
<dbReference type="InterPro" id="IPR007197">
    <property type="entry name" value="rSAM"/>
</dbReference>
<evidence type="ECO:0000256" key="2">
    <source>
        <dbReference type="ARBA" id="ARBA00023004"/>
    </source>
</evidence>
<evidence type="ECO:0000256" key="1">
    <source>
        <dbReference type="ARBA" id="ARBA00022723"/>
    </source>
</evidence>
<dbReference type="Proteomes" id="UP000647241">
    <property type="component" value="Unassembled WGS sequence"/>
</dbReference>
<sequence>MAKIIGSNNEALFPILPQLTGIARLACHAEHADDGHLVEFKSLEVRSILNKSTSKRLRWLAWSINPYRGCEFGCKYCYARYTHEFMELRDPLDFERIIFLKQNAAWLLEQELRRIDPADEIALGTATDPYQPIERRARITRSLLEVFARRQGHRLGIVTKSRLIERDIDLLTEIAKHNKLVLHITITTPDTELARLLEPRAPRPDLRFRAVKRLREAGLRTGILCCPLLPGITDTQEALNEMARRAAEVGANFLAANPLFLKPCSRPTYLSFVREHFPSLQADYAKRFDHADFAAPDYRRKLALMVEQARQLHGLGQRPLDVMPQPVDATRKPPESVGVAVQQRLFA</sequence>
<dbReference type="SFLD" id="SFLDS00029">
    <property type="entry name" value="Radical_SAM"/>
    <property type="match status" value="1"/>
</dbReference>
<dbReference type="GO" id="GO:0003824">
    <property type="term" value="F:catalytic activity"/>
    <property type="evidence" value="ECO:0007669"/>
    <property type="project" value="InterPro"/>
</dbReference>
<name>A0A917HHW0_9BACT</name>
<evidence type="ECO:0000313" key="5">
    <source>
        <dbReference type="EMBL" id="GGG79723.1"/>
    </source>
</evidence>
<dbReference type="Pfam" id="PF04055">
    <property type="entry name" value="Radical_SAM"/>
    <property type="match status" value="1"/>
</dbReference>
<dbReference type="SFLD" id="SFLDG01084">
    <property type="entry name" value="Uncharacterised_Radical_SAM_Su"/>
    <property type="match status" value="1"/>
</dbReference>
<dbReference type="CDD" id="cd01335">
    <property type="entry name" value="Radical_SAM"/>
    <property type="match status" value="1"/>
</dbReference>
<accession>A0A917HHW0</accession>
<keyword evidence="3" id="KW-0411">Iron-sulfur</keyword>
<dbReference type="InterPro" id="IPR006638">
    <property type="entry name" value="Elp3/MiaA/NifB-like_rSAM"/>
</dbReference>
<feature type="domain" description="Radical SAM core" evidence="4">
    <location>
        <begin position="56"/>
        <end position="315"/>
    </location>
</feature>
<dbReference type="RefSeq" id="WP_188554449.1">
    <property type="nucleotide sequence ID" value="NZ_BMGT01000003.1"/>
</dbReference>
<keyword evidence="1" id="KW-0479">Metal-binding</keyword>
<dbReference type="Gene3D" id="3.80.30.30">
    <property type="match status" value="1"/>
</dbReference>
<dbReference type="SUPFAM" id="SSF102114">
    <property type="entry name" value="Radical SAM enzymes"/>
    <property type="match status" value="1"/>
</dbReference>
<dbReference type="PANTHER" id="PTHR43432:SF3">
    <property type="entry name" value="SLR0285 PROTEIN"/>
    <property type="match status" value="1"/>
</dbReference>
<evidence type="ECO:0000256" key="3">
    <source>
        <dbReference type="ARBA" id="ARBA00023014"/>
    </source>
</evidence>
<keyword evidence="2" id="KW-0408">Iron</keyword>
<gene>
    <name evidence="5" type="ORF">GCM10011585_23780</name>
</gene>
<evidence type="ECO:0000259" key="4">
    <source>
        <dbReference type="PROSITE" id="PS51918"/>
    </source>
</evidence>
<reference evidence="5" key="1">
    <citation type="journal article" date="2014" name="Int. J. Syst. Evol. Microbiol.">
        <title>Complete genome sequence of Corynebacterium casei LMG S-19264T (=DSM 44701T), isolated from a smear-ripened cheese.</title>
        <authorList>
            <consortium name="US DOE Joint Genome Institute (JGI-PGF)"/>
            <person name="Walter F."/>
            <person name="Albersmeier A."/>
            <person name="Kalinowski J."/>
            <person name="Ruckert C."/>
        </authorList>
    </citation>
    <scope>NUCLEOTIDE SEQUENCE</scope>
    <source>
        <strain evidence="5">CGMCC 1.12997</strain>
    </source>
</reference>
<dbReference type="EMBL" id="BMGT01000003">
    <property type="protein sequence ID" value="GGG79723.1"/>
    <property type="molecule type" value="Genomic_DNA"/>
</dbReference>
<organism evidence="5 6">
    <name type="scientific">Edaphobacter dinghuensis</name>
    <dbReference type="NCBI Taxonomy" id="1560005"/>
    <lineage>
        <taxon>Bacteria</taxon>
        <taxon>Pseudomonadati</taxon>
        <taxon>Acidobacteriota</taxon>
        <taxon>Terriglobia</taxon>
        <taxon>Terriglobales</taxon>
        <taxon>Acidobacteriaceae</taxon>
        <taxon>Edaphobacter</taxon>
    </lineage>
</organism>
<protein>
    <recommendedName>
        <fullName evidence="4">Radical SAM core domain-containing protein</fullName>
    </recommendedName>
</protein>
<dbReference type="PANTHER" id="PTHR43432">
    <property type="entry name" value="SLR0285 PROTEIN"/>
    <property type="match status" value="1"/>
</dbReference>
<dbReference type="PROSITE" id="PS51918">
    <property type="entry name" value="RADICAL_SAM"/>
    <property type="match status" value="1"/>
</dbReference>